<organism evidence="1 2">
    <name type="scientific">Fontibacillus solani</name>
    <dbReference type="NCBI Taxonomy" id="1572857"/>
    <lineage>
        <taxon>Bacteria</taxon>
        <taxon>Bacillati</taxon>
        <taxon>Bacillota</taxon>
        <taxon>Bacilli</taxon>
        <taxon>Bacillales</taxon>
        <taxon>Paenibacillaceae</taxon>
        <taxon>Fontibacillus</taxon>
    </lineage>
</organism>
<protein>
    <submittedName>
        <fullName evidence="1">Uncharacterized protein</fullName>
    </submittedName>
</protein>
<dbReference type="AlphaFoldDB" id="A0A7W3XSD5"/>
<dbReference type="EMBL" id="JACJIP010000018">
    <property type="protein sequence ID" value="MBA9086449.1"/>
    <property type="molecule type" value="Genomic_DNA"/>
</dbReference>
<accession>A0A7W3XSD5</accession>
<sequence>MGTLRFSVGQWAFALSALWMMPGRGAGPAKADGQHQPSGAGFAVEWNGRKRGQLLLALLPVFGGVMAWQKSGLSRV</sequence>
<name>A0A7W3XSD5_9BACL</name>
<evidence type="ECO:0000313" key="1">
    <source>
        <dbReference type="EMBL" id="MBA9086449.1"/>
    </source>
</evidence>
<keyword evidence="2" id="KW-1185">Reference proteome</keyword>
<comment type="caution">
    <text evidence="1">The sequence shown here is derived from an EMBL/GenBank/DDBJ whole genome shotgun (WGS) entry which is preliminary data.</text>
</comment>
<reference evidence="1 2" key="1">
    <citation type="submission" date="2020-08" db="EMBL/GenBank/DDBJ databases">
        <title>Genomic Encyclopedia of Type Strains, Phase III (KMG-III): the genomes of soil and plant-associated and newly described type strains.</title>
        <authorList>
            <person name="Whitman W."/>
        </authorList>
    </citation>
    <scope>NUCLEOTIDE SEQUENCE [LARGE SCALE GENOMIC DNA]</scope>
    <source>
        <strain evidence="1 2">CECT 8693</strain>
    </source>
</reference>
<proteinExistence type="predicted"/>
<evidence type="ECO:0000313" key="2">
    <source>
        <dbReference type="Proteomes" id="UP000567067"/>
    </source>
</evidence>
<dbReference type="RefSeq" id="WP_182536587.1">
    <property type="nucleotide sequence ID" value="NZ_JACJIP010000018.1"/>
</dbReference>
<dbReference type="Proteomes" id="UP000567067">
    <property type="component" value="Unassembled WGS sequence"/>
</dbReference>
<gene>
    <name evidence="1" type="ORF">FHR92_002927</name>
</gene>